<sequence length="113" mass="13001">MITIILSSCPPSLRGYLTRWLIEVSSGVYVGKVNARLRDKIWDIILAEITNGRAIMTYPDQSTEQGFSILMHNHEWATTDLEGLQLIMRPSTKKTTRSPRGWSNASRRRRARR</sequence>
<gene>
    <name evidence="2" type="primary">cas2e</name>
    <name evidence="2" type="ORF">OS129_10735</name>
</gene>
<name>A0A9Q4GMJ1_9CORY</name>
<accession>A0A9Q4GMJ1</accession>
<proteinExistence type="predicted"/>
<dbReference type="Pfam" id="PF09707">
    <property type="entry name" value="Cas_Cas2CT1978"/>
    <property type="match status" value="1"/>
</dbReference>
<dbReference type="EMBL" id="JAPMKU010000006">
    <property type="protein sequence ID" value="MCX7469340.1"/>
    <property type="molecule type" value="Genomic_DNA"/>
</dbReference>
<dbReference type="NCBIfam" id="TIGR01873">
    <property type="entry name" value="cas_CT1978"/>
    <property type="match status" value="1"/>
</dbReference>
<evidence type="ECO:0000256" key="1">
    <source>
        <dbReference type="SAM" id="MobiDB-lite"/>
    </source>
</evidence>
<reference evidence="2" key="1">
    <citation type="submission" date="2022-11" db="EMBL/GenBank/DDBJ databases">
        <title>Corynebacterium sp. isolated from Penguins.</title>
        <authorList>
            <person name="Sedlar K."/>
            <person name="Svec P."/>
        </authorList>
    </citation>
    <scope>NUCLEOTIDE SEQUENCE</scope>
    <source>
        <strain evidence="2">P7374</strain>
    </source>
</reference>
<comment type="caution">
    <text evidence="2">The sequence shown here is derived from an EMBL/GenBank/DDBJ whole genome shotgun (WGS) entry which is preliminary data.</text>
</comment>
<evidence type="ECO:0000313" key="2">
    <source>
        <dbReference type="EMBL" id="MCX7469340.1"/>
    </source>
</evidence>
<feature type="region of interest" description="Disordered" evidence="1">
    <location>
        <begin position="89"/>
        <end position="113"/>
    </location>
</feature>
<protein>
    <submittedName>
        <fullName evidence="2">Type I-E CRISPR-associated endoribonuclease Cas2e</fullName>
    </submittedName>
</protein>
<organism evidence="2 3">
    <name type="scientific">Corynebacterium pygosceleis</name>
    <dbReference type="NCBI Taxonomy" id="2800406"/>
    <lineage>
        <taxon>Bacteria</taxon>
        <taxon>Bacillati</taxon>
        <taxon>Actinomycetota</taxon>
        <taxon>Actinomycetes</taxon>
        <taxon>Mycobacteriales</taxon>
        <taxon>Corynebacteriaceae</taxon>
        <taxon>Corynebacterium</taxon>
    </lineage>
</organism>
<evidence type="ECO:0000313" key="3">
    <source>
        <dbReference type="Proteomes" id="UP001071478"/>
    </source>
</evidence>
<dbReference type="InterPro" id="IPR010152">
    <property type="entry name" value="CRISPR-assoc_prot_Cas2_sub"/>
</dbReference>
<dbReference type="Proteomes" id="UP001071478">
    <property type="component" value="Unassembled WGS sequence"/>
</dbReference>
<dbReference type="RefSeq" id="WP_248168528.1">
    <property type="nucleotide sequence ID" value="NZ_JALNJA010000005.1"/>
</dbReference>
<dbReference type="Gene3D" id="3.30.70.240">
    <property type="match status" value="1"/>
</dbReference>
<dbReference type="AlphaFoldDB" id="A0A9Q4GMJ1"/>